<dbReference type="SUPFAM" id="SSF56112">
    <property type="entry name" value="Protein kinase-like (PK-like)"/>
    <property type="match status" value="1"/>
</dbReference>
<evidence type="ECO:0000313" key="3">
    <source>
        <dbReference type="Proteomes" id="UP000190037"/>
    </source>
</evidence>
<comment type="caution">
    <text evidence="2">The sequence shown here is derived from an EMBL/GenBank/DDBJ whole genome shotgun (WGS) entry which is preliminary data.</text>
</comment>
<dbReference type="Gene3D" id="3.90.1200.10">
    <property type="match status" value="1"/>
</dbReference>
<dbReference type="OrthoDB" id="3676359at2"/>
<dbReference type="InterPro" id="IPR011009">
    <property type="entry name" value="Kinase-like_dom_sf"/>
</dbReference>
<proteinExistence type="predicted"/>
<dbReference type="PANTHER" id="PTHR21310">
    <property type="entry name" value="AMINOGLYCOSIDE PHOSPHOTRANSFERASE-RELATED-RELATED"/>
    <property type="match status" value="1"/>
</dbReference>
<dbReference type="Pfam" id="PF01636">
    <property type="entry name" value="APH"/>
    <property type="match status" value="1"/>
</dbReference>
<evidence type="ECO:0000259" key="1">
    <source>
        <dbReference type="Pfam" id="PF01636"/>
    </source>
</evidence>
<dbReference type="RefSeq" id="WP_078978831.1">
    <property type="nucleotide sequence ID" value="NZ_MWQN01000001.1"/>
</dbReference>
<dbReference type="Proteomes" id="UP000190037">
    <property type="component" value="Unassembled WGS sequence"/>
</dbReference>
<gene>
    <name evidence="2" type="ORF">B4N89_29645</name>
</gene>
<name>A0A1T3P657_9ACTN</name>
<dbReference type="AlphaFoldDB" id="A0A1T3P657"/>
<dbReference type="InterPro" id="IPR051678">
    <property type="entry name" value="AGP_Transferase"/>
</dbReference>
<dbReference type="EMBL" id="MWQN01000001">
    <property type="protein sequence ID" value="OPC84533.1"/>
    <property type="molecule type" value="Genomic_DNA"/>
</dbReference>
<reference evidence="2 3" key="1">
    <citation type="submission" date="2017-03" db="EMBL/GenBank/DDBJ databases">
        <title>Draft genome sequence of Streptomyces scabrisporus NF3, endophyte isolated from Amphipterygium adstringens.</title>
        <authorList>
            <person name="Vazquez M."/>
            <person name="Ceapa C.D."/>
            <person name="Rodriguez Luna D."/>
            <person name="Sanchez Esquivel S."/>
        </authorList>
    </citation>
    <scope>NUCLEOTIDE SEQUENCE [LARGE SCALE GENOMIC DNA]</scope>
    <source>
        <strain evidence="2 3">NF3</strain>
    </source>
</reference>
<accession>A0A1T3P657</accession>
<feature type="domain" description="Aminoglycoside phosphotransferase" evidence="1">
    <location>
        <begin position="26"/>
        <end position="237"/>
    </location>
</feature>
<protein>
    <recommendedName>
        <fullName evidence="1">Aminoglycoside phosphotransferase domain-containing protein</fullName>
    </recommendedName>
</protein>
<dbReference type="STRING" id="159449.B4N89_29645"/>
<evidence type="ECO:0000313" key="2">
    <source>
        <dbReference type="EMBL" id="OPC84533.1"/>
    </source>
</evidence>
<sequence length="291" mass="31844">MSESEPMPHAETLAWLREIVGDLPVEPMGVGAANRLYTVGDLVLRVFHDTERLARDPWYRPEREARTLRLLAETPVPAPELVAARLVGAEPALLTTRVPGTPEPPADPAVLLSRAAEVLAAIHAVDASGADPVEYATYYDPAVDGARTVPAWTTRPHVWQRMFAALAEEPPRPAAPGFIHRDFHGGQLLWLGEEIGGVVDWTTGCVGPRGVDLARMRLNLALTHGVAVAEEFLPAYAKASGRAVEHHPYWDLLDAGDALLDWPEPRAGAELVEWQRFEAWVGRAVRALAQR</sequence>
<dbReference type="InterPro" id="IPR002575">
    <property type="entry name" value="Aminoglycoside_PTrfase"/>
</dbReference>
<keyword evidence="3" id="KW-1185">Reference proteome</keyword>
<organism evidence="2 3">
    <name type="scientific">Embleya scabrispora</name>
    <dbReference type="NCBI Taxonomy" id="159449"/>
    <lineage>
        <taxon>Bacteria</taxon>
        <taxon>Bacillati</taxon>
        <taxon>Actinomycetota</taxon>
        <taxon>Actinomycetes</taxon>
        <taxon>Kitasatosporales</taxon>
        <taxon>Streptomycetaceae</taxon>
        <taxon>Embleya</taxon>
    </lineage>
</organism>